<keyword evidence="1" id="KW-1133">Transmembrane helix</keyword>
<evidence type="ECO:0000313" key="2">
    <source>
        <dbReference type="EMBL" id="APF38343.1"/>
    </source>
</evidence>
<dbReference type="KEGG" id="cdq:BOQ54_14275"/>
<reference evidence="2 3" key="1">
    <citation type="submission" date="2016-11" db="EMBL/GenBank/DDBJ databases">
        <title>Complete genome sequence of the aerobically denitrifying bacterium Chelatococcus daeguensis TAD1.</title>
        <authorList>
            <person name="Yang Y."/>
            <person name="Huang S."/>
            <person name="Lin E."/>
        </authorList>
    </citation>
    <scope>NUCLEOTIDE SEQUENCE [LARGE SCALE GENOMIC DNA]</scope>
    <source>
        <strain evidence="2 3">TAD1</strain>
    </source>
</reference>
<dbReference type="Proteomes" id="UP000182703">
    <property type="component" value="Chromosome"/>
</dbReference>
<keyword evidence="3" id="KW-1185">Reference proteome</keyword>
<protein>
    <recommendedName>
        <fullName evidence="4">Signaling protein</fullName>
    </recommendedName>
</protein>
<evidence type="ECO:0008006" key="4">
    <source>
        <dbReference type="Google" id="ProtNLM"/>
    </source>
</evidence>
<keyword evidence="1" id="KW-0472">Membrane</keyword>
<name>A0AAC9JQI8_9HYPH</name>
<feature type="transmembrane region" description="Helical" evidence="1">
    <location>
        <begin position="24"/>
        <end position="53"/>
    </location>
</feature>
<dbReference type="EMBL" id="CP018095">
    <property type="protein sequence ID" value="APF38343.1"/>
    <property type="molecule type" value="Genomic_DNA"/>
</dbReference>
<feature type="transmembrane region" description="Helical" evidence="1">
    <location>
        <begin position="59"/>
        <end position="79"/>
    </location>
</feature>
<evidence type="ECO:0000313" key="3">
    <source>
        <dbReference type="Proteomes" id="UP000182703"/>
    </source>
</evidence>
<proteinExistence type="predicted"/>
<organism evidence="2 3">
    <name type="scientific">Chelatococcus daeguensis</name>
    <dbReference type="NCBI Taxonomy" id="444444"/>
    <lineage>
        <taxon>Bacteria</taxon>
        <taxon>Pseudomonadati</taxon>
        <taxon>Pseudomonadota</taxon>
        <taxon>Alphaproteobacteria</taxon>
        <taxon>Hyphomicrobiales</taxon>
        <taxon>Chelatococcaceae</taxon>
        <taxon>Chelatococcus</taxon>
    </lineage>
</organism>
<dbReference type="AlphaFoldDB" id="A0AAC9JQI8"/>
<gene>
    <name evidence="2" type="ORF">BOQ54_14275</name>
</gene>
<keyword evidence="1" id="KW-0812">Transmembrane</keyword>
<evidence type="ECO:0000256" key="1">
    <source>
        <dbReference type="SAM" id="Phobius"/>
    </source>
</evidence>
<sequence>MKPPRGTGKTEVAEAQKARTSRTLVTLISVAVLVGTEVFAVAIAAGWAIAGIFELGQTVGYVLMGLFALVGLWAMVGFMRQASRAEGAHGAGGHKA</sequence>
<accession>A0AAC9JQI8</accession>